<comment type="caution">
    <text evidence="2">The sequence shown here is derived from an EMBL/GenBank/DDBJ whole genome shotgun (WGS) entry which is preliminary data.</text>
</comment>
<sequence>MTTTRDGWELPISEEQLARLTRDMETAHQETLPAMRASAVQLGAELRDRAAAGTALGEEPRAPGRRRFLLGAGGAAAGLALAACSGGSSTSVKGLGSDPSGPASATASSSASSSASASPSSGTFTGDLRTVALAVALENQAVGAYQTALTAAKAGKLGTVPAAVTTFMTTAMAQHSEHARTWNAVLTGAGKPAITNVPLSDQARVTAALGKATNAAAVARVALGLEDQAAQTYLSATFHVKSPGAIRTAATIAPVEAMHAAILHFVLGQFPVPDTFLPTDKAASPTLLTV</sequence>
<dbReference type="EMBL" id="JBHSBB010000005">
    <property type="protein sequence ID" value="MFC4030792.1"/>
    <property type="molecule type" value="Genomic_DNA"/>
</dbReference>
<evidence type="ECO:0000256" key="1">
    <source>
        <dbReference type="SAM" id="MobiDB-lite"/>
    </source>
</evidence>
<feature type="region of interest" description="Disordered" evidence="1">
    <location>
        <begin position="90"/>
        <end position="123"/>
    </location>
</feature>
<dbReference type="InterPro" id="IPR009078">
    <property type="entry name" value="Ferritin-like_SF"/>
</dbReference>
<reference evidence="3" key="1">
    <citation type="journal article" date="2019" name="Int. J. Syst. Evol. Microbiol.">
        <title>The Global Catalogue of Microorganisms (GCM) 10K type strain sequencing project: providing services to taxonomists for standard genome sequencing and annotation.</title>
        <authorList>
            <consortium name="The Broad Institute Genomics Platform"/>
            <consortium name="The Broad Institute Genome Sequencing Center for Infectious Disease"/>
            <person name="Wu L."/>
            <person name="Ma J."/>
        </authorList>
    </citation>
    <scope>NUCLEOTIDE SEQUENCE [LARGE SCALE GENOMIC DNA]</scope>
    <source>
        <strain evidence="3">CGMCC 4.7237</strain>
    </source>
</reference>
<evidence type="ECO:0000313" key="2">
    <source>
        <dbReference type="EMBL" id="MFC4030792.1"/>
    </source>
</evidence>
<dbReference type="PROSITE" id="PS51318">
    <property type="entry name" value="TAT"/>
    <property type="match status" value="1"/>
</dbReference>
<name>A0ABV8HIC9_9ACTN</name>
<gene>
    <name evidence="2" type="ORF">ACFO3J_04835</name>
</gene>
<dbReference type="Pfam" id="PF13668">
    <property type="entry name" value="Ferritin_2"/>
    <property type="match status" value="1"/>
</dbReference>
<proteinExistence type="predicted"/>
<evidence type="ECO:0000313" key="3">
    <source>
        <dbReference type="Proteomes" id="UP001595765"/>
    </source>
</evidence>
<dbReference type="SUPFAM" id="SSF47240">
    <property type="entry name" value="Ferritin-like"/>
    <property type="match status" value="1"/>
</dbReference>
<dbReference type="InterPro" id="IPR012347">
    <property type="entry name" value="Ferritin-like"/>
</dbReference>
<keyword evidence="3" id="KW-1185">Reference proteome</keyword>
<dbReference type="Gene3D" id="1.20.1260.10">
    <property type="match status" value="1"/>
</dbReference>
<dbReference type="RefSeq" id="WP_386426418.1">
    <property type="nucleotide sequence ID" value="NZ_JBHSBB010000005.1"/>
</dbReference>
<dbReference type="InterPro" id="IPR006311">
    <property type="entry name" value="TAT_signal"/>
</dbReference>
<dbReference type="Proteomes" id="UP001595765">
    <property type="component" value="Unassembled WGS sequence"/>
</dbReference>
<protein>
    <submittedName>
        <fullName evidence="2">Ferritin-like domain-containing protein</fullName>
    </submittedName>
</protein>
<accession>A0ABV8HIC9</accession>
<organism evidence="2 3">
    <name type="scientific">Streptomyces polygonati</name>
    <dbReference type="NCBI Taxonomy" id="1617087"/>
    <lineage>
        <taxon>Bacteria</taxon>
        <taxon>Bacillati</taxon>
        <taxon>Actinomycetota</taxon>
        <taxon>Actinomycetes</taxon>
        <taxon>Kitasatosporales</taxon>
        <taxon>Streptomycetaceae</taxon>
        <taxon>Streptomyces</taxon>
    </lineage>
</organism>
<feature type="compositionally biased region" description="Low complexity" evidence="1">
    <location>
        <begin position="96"/>
        <end position="122"/>
    </location>
</feature>